<dbReference type="AlphaFoldDB" id="K9TK85"/>
<dbReference type="Pfam" id="PF07813">
    <property type="entry name" value="LTXXQ"/>
    <property type="match status" value="1"/>
</dbReference>
<dbReference type="GO" id="GO:0030288">
    <property type="term" value="C:outer membrane-bounded periplasmic space"/>
    <property type="evidence" value="ECO:0007669"/>
    <property type="project" value="TreeGrafter"/>
</dbReference>
<dbReference type="PANTHER" id="PTHR38102:SF1">
    <property type="entry name" value="PERIPLASMIC CHAPERONE SPY"/>
    <property type="match status" value="1"/>
</dbReference>
<evidence type="ECO:0000256" key="5">
    <source>
        <dbReference type="SAM" id="MobiDB-lite"/>
    </source>
</evidence>
<name>K9TK85_9CYAN</name>
<accession>K9TK85</accession>
<sequence>MFANRLSLLAALMLALGTSTAAYAAPQVFGEQTIAQRPGGNNPGRVSQGDGQWGKKQGWLEQLNLTAEQQQEIQAIRDRYQSQMQASRDEMRQNMERMGQMMSGNTSDDELRNQHNQILQARQQMGQMQFEQMLAIRNVLTPEQRQQFAQLMQQRRQNRENRQGNQNRQSNQGNGRGNRPGSNMAGPGQ</sequence>
<feature type="chain" id="PRO_5003936657" evidence="6">
    <location>
        <begin position="25"/>
        <end position="189"/>
    </location>
</feature>
<protein>
    <submittedName>
        <fullName evidence="7">P pilus assembly/Cpx signaling pathway, periplasmic inhibitor/zinc-resistance associated protein</fullName>
    </submittedName>
</protein>
<dbReference type="GO" id="GO:0051082">
    <property type="term" value="F:unfolded protein binding"/>
    <property type="evidence" value="ECO:0007669"/>
    <property type="project" value="TreeGrafter"/>
</dbReference>
<evidence type="ECO:0000256" key="6">
    <source>
        <dbReference type="SAM" id="SignalP"/>
    </source>
</evidence>
<dbReference type="STRING" id="56110.Oscil6304_3390"/>
<dbReference type="Proteomes" id="UP000010367">
    <property type="component" value="Chromosome"/>
</dbReference>
<dbReference type="OrthoDB" id="531812at2"/>
<dbReference type="Gene3D" id="1.20.120.1490">
    <property type="match status" value="1"/>
</dbReference>
<evidence type="ECO:0000256" key="1">
    <source>
        <dbReference type="ARBA" id="ARBA00004418"/>
    </source>
</evidence>
<dbReference type="KEGG" id="oac:Oscil6304_3390"/>
<dbReference type="RefSeq" id="WP_015149590.1">
    <property type="nucleotide sequence ID" value="NC_019693.1"/>
</dbReference>
<comment type="similarity">
    <text evidence="2">Belongs to the CpxP/Spy family.</text>
</comment>
<reference evidence="7 8" key="1">
    <citation type="submission" date="2012-06" db="EMBL/GenBank/DDBJ databases">
        <title>Finished chromosome of genome of Oscillatoria acuminata PCC 6304.</title>
        <authorList>
            <consortium name="US DOE Joint Genome Institute"/>
            <person name="Gugger M."/>
            <person name="Coursin T."/>
            <person name="Rippka R."/>
            <person name="Tandeau De Marsac N."/>
            <person name="Huntemann M."/>
            <person name="Wei C.-L."/>
            <person name="Han J."/>
            <person name="Detter J.C."/>
            <person name="Han C."/>
            <person name="Tapia R."/>
            <person name="Davenport K."/>
            <person name="Daligault H."/>
            <person name="Erkkila T."/>
            <person name="Gu W."/>
            <person name="Munk A.C.C."/>
            <person name="Teshima H."/>
            <person name="Xu Y."/>
            <person name="Chain P."/>
            <person name="Chen A."/>
            <person name="Krypides N."/>
            <person name="Mavromatis K."/>
            <person name="Markowitz V."/>
            <person name="Szeto E."/>
            <person name="Ivanova N."/>
            <person name="Mikhailova N."/>
            <person name="Ovchinnikova G."/>
            <person name="Pagani I."/>
            <person name="Pati A."/>
            <person name="Goodwin L."/>
            <person name="Peters L."/>
            <person name="Pitluck S."/>
            <person name="Woyke T."/>
            <person name="Kerfeld C."/>
        </authorList>
    </citation>
    <scope>NUCLEOTIDE SEQUENCE [LARGE SCALE GENOMIC DNA]</scope>
    <source>
        <strain evidence="7 8">PCC 6304</strain>
    </source>
</reference>
<evidence type="ECO:0000313" key="7">
    <source>
        <dbReference type="EMBL" id="AFY82960.1"/>
    </source>
</evidence>
<evidence type="ECO:0000256" key="2">
    <source>
        <dbReference type="ARBA" id="ARBA00008441"/>
    </source>
</evidence>
<feature type="signal peptide" evidence="6">
    <location>
        <begin position="1"/>
        <end position="24"/>
    </location>
</feature>
<feature type="region of interest" description="Disordered" evidence="5">
    <location>
        <begin position="34"/>
        <end position="53"/>
    </location>
</feature>
<evidence type="ECO:0000256" key="4">
    <source>
        <dbReference type="ARBA" id="ARBA00022764"/>
    </source>
</evidence>
<keyword evidence="8" id="KW-1185">Reference proteome</keyword>
<dbReference type="eggNOG" id="COG3678">
    <property type="taxonomic scope" value="Bacteria"/>
</dbReference>
<organism evidence="7 8">
    <name type="scientific">Oscillatoria acuminata PCC 6304</name>
    <dbReference type="NCBI Taxonomy" id="56110"/>
    <lineage>
        <taxon>Bacteria</taxon>
        <taxon>Bacillati</taxon>
        <taxon>Cyanobacteriota</taxon>
        <taxon>Cyanophyceae</taxon>
        <taxon>Oscillatoriophycideae</taxon>
        <taxon>Oscillatoriales</taxon>
        <taxon>Oscillatoriaceae</taxon>
        <taxon>Oscillatoria</taxon>
    </lineage>
</organism>
<evidence type="ECO:0000256" key="3">
    <source>
        <dbReference type="ARBA" id="ARBA00022729"/>
    </source>
</evidence>
<dbReference type="CDD" id="cd09916">
    <property type="entry name" value="CpxP_like"/>
    <property type="match status" value="1"/>
</dbReference>
<feature type="region of interest" description="Disordered" evidence="5">
    <location>
        <begin position="149"/>
        <end position="189"/>
    </location>
</feature>
<keyword evidence="4" id="KW-0574">Periplasm</keyword>
<dbReference type="HOGENOM" id="CLU_123310_1_0_3"/>
<dbReference type="InterPro" id="IPR052211">
    <property type="entry name" value="Cpx_auxiliary_protein"/>
</dbReference>
<feature type="compositionally biased region" description="Low complexity" evidence="5">
    <location>
        <begin position="163"/>
        <end position="179"/>
    </location>
</feature>
<dbReference type="PANTHER" id="PTHR38102">
    <property type="entry name" value="PERIPLASMIC CHAPERONE SPY"/>
    <property type="match status" value="1"/>
</dbReference>
<dbReference type="EMBL" id="CP003607">
    <property type="protein sequence ID" value="AFY82960.1"/>
    <property type="molecule type" value="Genomic_DNA"/>
</dbReference>
<comment type="subcellular location">
    <subcellularLocation>
        <location evidence="1">Periplasm</location>
    </subcellularLocation>
</comment>
<evidence type="ECO:0000313" key="8">
    <source>
        <dbReference type="Proteomes" id="UP000010367"/>
    </source>
</evidence>
<dbReference type="InParanoid" id="K9TK85"/>
<gene>
    <name evidence="7" type="ORF">Oscil6304_3390</name>
</gene>
<keyword evidence="3 6" id="KW-0732">Signal</keyword>
<dbReference type="InterPro" id="IPR012899">
    <property type="entry name" value="LTXXQ"/>
</dbReference>
<proteinExistence type="inferred from homology"/>